<evidence type="ECO:0000313" key="3">
    <source>
        <dbReference type="Proteomes" id="UP000054248"/>
    </source>
</evidence>
<evidence type="ECO:0000313" key="2">
    <source>
        <dbReference type="EMBL" id="KIO30756.1"/>
    </source>
</evidence>
<dbReference type="EMBL" id="KN822969">
    <property type="protein sequence ID" value="KIO30756.1"/>
    <property type="molecule type" value="Genomic_DNA"/>
</dbReference>
<dbReference type="HOGENOM" id="CLU_066064_0_1_1"/>
<feature type="signal peptide" evidence="1">
    <location>
        <begin position="1"/>
        <end position="21"/>
    </location>
</feature>
<gene>
    <name evidence="2" type="ORF">M407DRAFT_20281</name>
</gene>
<keyword evidence="1" id="KW-0732">Signal</keyword>
<dbReference type="STRING" id="1051891.A0A0C3QQG6"/>
<reference evidence="3" key="2">
    <citation type="submission" date="2015-01" db="EMBL/GenBank/DDBJ databases">
        <title>Evolutionary Origins and Diversification of the Mycorrhizal Mutualists.</title>
        <authorList>
            <consortium name="DOE Joint Genome Institute"/>
            <consortium name="Mycorrhizal Genomics Consortium"/>
            <person name="Kohler A."/>
            <person name="Kuo A."/>
            <person name="Nagy L.G."/>
            <person name="Floudas D."/>
            <person name="Copeland A."/>
            <person name="Barry K.W."/>
            <person name="Cichocki N."/>
            <person name="Veneault-Fourrey C."/>
            <person name="LaButti K."/>
            <person name="Lindquist E.A."/>
            <person name="Lipzen A."/>
            <person name="Lundell T."/>
            <person name="Morin E."/>
            <person name="Murat C."/>
            <person name="Riley R."/>
            <person name="Ohm R."/>
            <person name="Sun H."/>
            <person name="Tunlid A."/>
            <person name="Henrissat B."/>
            <person name="Grigoriev I.V."/>
            <person name="Hibbett D.S."/>
            <person name="Martin F."/>
        </authorList>
    </citation>
    <scope>NUCLEOTIDE SEQUENCE [LARGE SCALE GENOMIC DNA]</scope>
    <source>
        <strain evidence="3">MUT 4182</strain>
    </source>
</reference>
<dbReference type="AlphaFoldDB" id="A0A0C3QQG6"/>
<dbReference type="Proteomes" id="UP000054248">
    <property type="component" value="Unassembled WGS sequence"/>
</dbReference>
<dbReference type="OrthoDB" id="4584900at2759"/>
<organism evidence="2 3">
    <name type="scientific">Tulasnella calospora MUT 4182</name>
    <dbReference type="NCBI Taxonomy" id="1051891"/>
    <lineage>
        <taxon>Eukaryota</taxon>
        <taxon>Fungi</taxon>
        <taxon>Dikarya</taxon>
        <taxon>Basidiomycota</taxon>
        <taxon>Agaricomycotina</taxon>
        <taxon>Agaricomycetes</taxon>
        <taxon>Cantharellales</taxon>
        <taxon>Tulasnellaceae</taxon>
        <taxon>Tulasnella</taxon>
    </lineage>
</organism>
<evidence type="ECO:0000256" key="1">
    <source>
        <dbReference type="SAM" id="SignalP"/>
    </source>
</evidence>
<name>A0A0C3QQG6_9AGAM</name>
<accession>A0A0C3QQG6</accession>
<sequence>MRSISLSGLTILLATAATVRALLPEAAPFSINPDPSQIDLKIIPKSSGSPTIGMTTAKRFKMNLPPLKPKLRRHAGVRVTPTPRPSPSVAPRTTRTCNILVQNVDDNTTVGFISPAWNGFGEYGTFQQEQAGALEVSFSYPQGDLSPSQLDFTAANGPSSEYPLFSGSIGFASTSLSLGSGSYDYAYIDGTTQIPAGSTPAGGENNAFTATTGINSEAESAIWMYDPVTQEITVQWTNPDGSTPPNYIVYANDENQALIITGDVAALRDTFGAE</sequence>
<keyword evidence="3" id="KW-1185">Reference proteome</keyword>
<reference evidence="2 3" key="1">
    <citation type="submission" date="2014-04" db="EMBL/GenBank/DDBJ databases">
        <authorList>
            <consortium name="DOE Joint Genome Institute"/>
            <person name="Kuo A."/>
            <person name="Girlanda M."/>
            <person name="Perotto S."/>
            <person name="Kohler A."/>
            <person name="Nagy L.G."/>
            <person name="Floudas D."/>
            <person name="Copeland A."/>
            <person name="Barry K.W."/>
            <person name="Cichocki N."/>
            <person name="Veneault-Fourrey C."/>
            <person name="LaButti K."/>
            <person name="Lindquist E.A."/>
            <person name="Lipzen A."/>
            <person name="Lundell T."/>
            <person name="Morin E."/>
            <person name="Murat C."/>
            <person name="Sun H."/>
            <person name="Tunlid A."/>
            <person name="Henrissat B."/>
            <person name="Grigoriev I.V."/>
            <person name="Hibbett D.S."/>
            <person name="Martin F."/>
            <person name="Nordberg H.P."/>
            <person name="Cantor M.N."/>
            <person name="Hua S.X."/>
        </authorList>
    </citation>
    <scope>NUCLEOTIDE SEQUENCE [LARGE SCALE GENOMIC DNA]</scope>
    <source>
        <strain evidence="2 3">MUT 4182</strain>
    </source>
</reference>
<feature type="chain" id="PRO_5002177558" evidence="1">
    <location>
        <begin position="22"/>
        <end position="274"/>
    </location>
</feature>
<protein>
    <submittedName>
        <fullName evidence="2">Uncharacterized protein</fullName>
    </submittedName>
</protein>
<proteinExistence type="predicted"/>